<organism evidence="1 2">
    <name type="scientific">Mycolicibacterium pallens</name>
    <dbReference type="NCBI Taxonomy" id="370524"/>
    <lineage>
        <taxon>Bacteria</taxon>
        <taxon>Bacillati</taxon>
        <taxon>Actinomycetota</taxon>
        <taxon>Actinomycetes</taxon>
        <taxon>Mycobacteriales</taxon>
        <taxon>Mycobacteriaceae</taxon>
        <taxon>Mycolicibacterium</taxon>
    </lineage>
</organism>
<reference evidence="1 2" key="1">
    <citation type="submission" date="2021-07" db="EMBL/GenBank/DDBJ databases">
        <title>Whole genome sequencing of non-tuberculosis mycobacteria type-strains.</title>
        <authorList>
            <person name="Igarashi Y."/>
            <person name="Osugi A."/>
            <person name="Mitarai S."/>
        </authorList>
    </citation>
    <scope>NUCLEOTIDE SEQUENCE [LARGE SCALE GENOMIC DNA]</scope>
    <source>
        <strain evidence="1 2">JCM 16370</strain>
    </source>
</reference>
<protein>
    <submittedName>
        <fullName evidence="1">Uncharacterized protein</fullName>
    </submittedName>
</protein>
<dbReference type="RefSeq" id="WP_220046191.1">
    <property type="nucleotide sequence ID" value="NZ_BAAAVX010000003.1"/>
</dbReference>
<sequence length="104" mass="11889">MSRGPNRDFERVELPEDLYSGKYRGCYLLLYSDGTVKLSGYDRRVELVEMLNRGGNTTNGGHVFAKLDVREGVDEPRAIQPRRDDLVTVRRDTWEALMRVGRGA</sequence>
<accession>A0ABX8VR47</accession>
<evidence type="ECO:0000313" key="2">
    <source>
        <dbReference type="Proteomes" id="UP000825367"/>
    </source>
</evidence>
<name>A0ABX8VR47_9MYCO</name>
<dbReference type="Proteomes" id="UP000825367">
    <property type="component" value="Chromosome"/>
</dbReference>
<dbReference type="EMBL" id="CP080333">
    <property type="protein sequence ID" value="QYL17991.1"/>
    <property type="molecule type" value="Genomic_DNA"/>
</dbReference>
<proteinExistence type="predicted"/>
<keyword evidence="2" id="KW-1185">Reference proteome</keyword>
<gene>
    <name evidence="1" type="ORF">K0O64_05420</name>
</gene>
<evidence type="ECO:0000313" key="1">
    <source>
        <dbReference type="EMBL" id="QYL17991.1"/>
    </source>
</evidence>